<evidence type="ECO:0000313" key="1">
    <source>
        <dbReference type="EMBL" id="GAA0386048.1"/>
    </source>
</evidence>
<dbReference type="EMBL" id="BAAACX010000008">
    <property type="protein sequence ID" value="GAA0386048.1"/>
    <property type="molecule type" value="Genomic_DNA"/>
</dbReference>
<dbReference type="RefSeq" id="WP_343859808.1">
    <property type="nucleotide sequence ID" value="NZ_BAAACX010000008.1"/>
</dbReference>
<evidence type="ECO:0000313" key="2">
    <source>
        <dbReference type="Proteomes" id="UP001500340"/>
    </source>
</evidence>
<accession>A0ABN0Y7I1</accession>
<organism evidence="1 2">
    <name type="scientific">Paenibacillus motobuensis</name>
    <dbReference type="NCBI Taxonomy" id="295324"/>
    <lineage>
        <taxon>Bacteria</taxon>
        <taxon>Bacillati</taxon>
        <taxon>Bacillota</taxon>
        <taxon>Bacilli</taxon>
        <taxon>Bacillales</taxon>
        <taxon>Paenibacillaceae</taxon>
        <taxon>Paenibacillus</taxon>
    </lineage>
</organism>
<dbReference type="Proteomes" id="UP001500340">
    <property type="component" value="Unassembled WGS sequence"/>
</dbReference>
<protein>
    <submittedName>
        <fullName evidence="1">Uncharacterized protein</fullName>
    </submittedName>
</protein>
<sequence length="129" mass="14665">MSYAHLQSWFESPRELTDTEKEWLNRLLISELVDRMILQKQVAKSKVIGECLCGCKSVNMQVDSTAPRYPHTERIPVEMTAFESGKAPVMFLLHIVNGYINELEVLRADSSPIDDAIDLSNIELSINIK</sequence>
<comment type="caution">
    <text evidence="1">The sequence shown here is derived from an EMBL/GenBank/DDBJ whole genome shotgun (WGS) entry which is preliminary data.</text>
</comment>
<keyword evidence="2" id="KW-1185">Reference proteome</keyword>
<gene>
    <name evidence="1" type="ORF">GCM10008933_16290</name>
</gene>
<reference evidence="1 2" key="1">
    <citation type="journal article" date="2019" name="Int. J. Syst. Evol. Microbiol.">
        <title>The Global Catalogue of Microorganisms (GCM) 10K type strain sequencing project: providing services to taxonomists for standard genome sequencing and annotation.</title>
        <authorList>
            <consortium name="The Broad Institute Genomics Platform"/>
            <consortium name="The Broad Institute Genome Sequencing Center for Infectious Disease"/>
            <person name="Wu L."/>
            <person name="Ma J."/>
        </authorList>
    </citation>
    <scope>NUCLEOTIDE SEQUENCE [LARGE SCALE GENOMIC DNA]</scope>
    <source>
        <strain evidence="1 2">JCM 12774</strain>
    </source>
</reference>
<proteinExistence type="predicted"/>
<name>A0ABN0Y7I1_9BACL</name>